<dbReference type="FunCoup" id="A0A0D1ZY91">
    <property type="interactions" value="11"/>
</dbReference>
<evidence type="ECO:0000256" key="1">
    <source>
        <dbReference type="SAM" id="Phobius"/>
    </source>
</evidence>
<dbReference type="HOGENOM" id="CLU_034860_0_0_1"/>
<sequence length="399" mass="47059">MQRGNMVSNDYWDKDELDDRLYYARQREKQGLYRTPASSGFTWRLRRTRVLPVLFGIVVLLLWQVGPARYSSHPNWSRHAYSQYTTDTQSLCNSLMVFESLHKLGSKADRVLLYPKEWLETTGDINWWMLHKAERDYRVKLIPVDLLGADLNADKPGTFDDPSSDWDLSITKLQVFELVQYDRVLHLDSDITLLQHLDELFSLPKAPIAMPRAYWSDGPPSLWPFTSLVMLVEPDSGEMPAMMEILRQWQQKPDYSRSKKYDMDLLNHRFALSTTVLPHRPYAMLTAEFRSKDHRAYMNQGIDMSHDESEIWDPDKALKEAKLVHFSDWPLPKPWIMWPNEGLVEMQPQCDDDFKGRCREREIWKELYEDFRRRRSKLCKISPVPAPNWQEWKNKTGAG</sequence>
<dbReference type="InParanoid" id="A0A0D1ZY91"/>
<reference evidence="2 3" key="1">
    <citation type="submission" date="2015-01" db="EMBL/GenBank/DDBJ databases">
        <title>The Genome Sequence of Ochroconis gallopava CBS43764.</title>
        <authorList>
            <consortium name="The Broad Institute Genomics Platform"/>
            <person name="Cuomo C."/>
            <person name="de Hoog S."/>
            <person name="Gorbushina A."/>
            <person name="Stielow B."/>
            <person name="Teixiera M."/>
            <person name="Abouelleil A."/>
            <person name="Chapman S.B."/>
            <person name="Priest M."/>
            <person name="Young S.K."/>
            <person name="Wortman J."/>
            <person name="Nusbaum C."/>
            <person name="Birren B."/>
        </authorList>
    </citation>
    <scope>NUCLEOTIDE SEQUENCE [LARGE SCALE GENOMIC DNA]</scope>
    <source>
        <strain evidence="2 3">CBS 43764</strain>
    </source>
</reference>
<dbReference type="Proteomes" id="UP000053259">
    <property type="component" value="Unassembled WGS sequence"/>
</dbReference>
<keyword evidence="1" id="KW-0472">Membrane</keyword>
<dbReference type="InterPro" id="IPR050587">
    <property type="entry name" value="GNT1/Glycosyltrans_8"/>
</dbReference>
<evidence type="ECO:0000313" key="3">
    <source>
        <dbReference type="Proteomes" id="UP000053259"/>
    </source>
</evidence>
<protein>
    <recommendedName>
        <fullName evidence="4">Glucose N-acetyltransferase 1</fullName>
    </recommendedName>
</protein>
<proteinExistence type="predicted"/>
<dbReference type="SUPFAM" id="SSF53448">
    <property type="entry name" value="Nucleotide-diphospho-sugar transferases"/>
    <property type="match status" value="1"/>
</dbReference>
<name>A0A0D1ZY91_9PEZI</name>
<keyword evidence="3" id="KW-1185">Reference proteome</keyword>
<dbReference type="EMBL" id="KN847586">
    <property type="protein sequence ID" value="KIV99039.1"/>
    <property type="molecule type" value="Genomic_DNA"/>
</dbReference>
<keyword evidence="1" id="KW-0812">Transmembrane</keyword>
<evidence type="ECO:0000313" key="2">
    <source>
        <dbReference type="EMBL" id="KIV99039.1"/>
    </source>
</evidence>
<dbReference type="VEuPathDB" id="FungiDB:PV09_09214"/>
<feature type="transmembrane region" description="Helical" evidence="1">
    <location>
        <begin position="50"/>
        <end position="66"/>
    </location>
</feature>
<dbReference type="STRING" id="253628.A0A0D1ZY91"/>
<dbReference type="GeneID" id="27317187"/>
<dbReference type="RefSeq" id="XP_016208909.1">
    <property type="nucleotide sequence ID" value="XM_016363232.1"/>
</dbReference>
<dbReference type="InterPro" id="IPR029044">
    <property type="entry name" value="Nucleotide-diphossugar_trans"/>
</dbReference>
<dbReference type="OrthoDB" id="2014201at2759"/>
<organism evidence="2 3">
    <name type="scientific">Verruconis gallopava</name>
    <dbReference type="NCBI Taxonomy" id="253628"/>
    <lineage>
        <taxon>Eukaryota</taxon>
        <taxon>Fungi</taxon>
        <taxon>Dikarya</taxon>
        <taxon>Ascomycota</taxon>
        <taxon>Pezizomycotina</taxon>
        <taxon>Dothideomycetes</taxon>
        <taxon>Pleosporomycetidae</taxon>
        <taxon>Venturiales</taxon>
        <taxon>Sympoventuriaceae</taxon>
        <taxon>Verruconis</taxon>
    </lineage>
</organism>
<evidence type="ECO:0008006" key="4">
    <source>
        <dbReference type="Google" id="ProtNLM"/>
    </source>
</evidence>
<accession>A0A0D1ZY91</accession>
<dbReference type="Gene3D" id="3.90.550.10">
    <property type="entry name" value="Spore Coat Polysaccharide Biosynthesis Protein SpsA, Chain A"/>
    <property type="match status" value="1"/>
</dbReference>
<keyword evidence="1" id="KW-1133">Transmembrane helix</keyword>
<dbReference type="PANTHER" id="PTHR11183">
    <property type="entry name" value="GLYCOGENIN SUBFAMILY MEMBER"/>
    <property type="match status" value="1"/>
</dbReference>
<gene>
    <name evidence="2" type="ORF">PV09_09214</name>
</gene>
<dbReference type="AlphaFoldDB" id="A0A0D1ZY91"/>